<comment type="similarity">
    <text evidence="3">Belongs to the DNA repair enzymes AP/ExoA family.</text>
</comment>
<comment type="cofactor">
    <cofactor evidence="1">
        <name>Mn(2+)</name>
        <dbReference type="ChEBI" id="CHEBI:29035"/>
    </cofactor>
</comment>
<dbReference type="PROSITE" id="PS51435">
    <property type="entry name" value="AP_NUCLEASE_F1_4"/>
    <property type="match status" value="1"/>
</dbReference>
<dbReference type="SUPFAM" id="SSF56219">
    <property type="entry name" value="DNase I-like"/>
    <property type="match status" value="1"/>
</dbReference>
<proteinExistence type="inferred from homology"/>
<gene>
    <name evidence="8" type="ORF">GCM10010909_20900</name>
</gene>
<feature type="domain" description="Endonuclease/exonuclease/phosphatase" evidence="7">
    <location>
        <begin position="6"/>
        <end position="249"/>
    </location>
</feature>
<evidence type="ECO:0000256" key="4">
    <source>
        <dbReference type="ARBA" id="ARBA00022723"/>
    </source>
</evidence>
<dbReference type="Pfam" id="PF03372">
    <property type="entry name" value="Exo_endo_phos"/>
    <property type="match status" value="1"/>
</dbReference>
<keyword evidence="4" id="KW-0479">Metal-binding</keyword>
<dbReference type="InterPro" id="IPR005135">
    <property type="entry name" value="Endo/exonuclease/phosphatase"/>
</dbReference>
<dbReference type="CDD" id="cd09086">
    <property type="entry name" value="ExoIII-like_AP-endo"/>
    <property type="match status" value="1"/>
</dbReference>
<organism evidence="8 9">
    <name type="scientific">Acidocella aquatica</name>
    <dbReference type="NCBI Taxonomy" id="1922313"/>
    <lineage>
        <taxon>Bacteria</taxon>
        <taxon>Pseudomonadati</taxon>
        <taxon>Pseudomonadota</taxon>
        <taxon>Alphaproteobacteria</taxon>
        <taxon>Acetobacterales</taxon>
        <taxon>Acidocellaceae</taxon>
        <taxon>Acidocella</taxon>
    </lineage>
</organism>
<dbReference type="NCBIfam" id="TIGR00633">
    <property type="entry name" value="xth"/>
    <property type="match status" value="1"/>
</dbReference>
<dbReference type="PROSITE" id="PS00728">
    <property type="entry name" value="AP_NUCLEASE_F1_3"/>
    <property type="match status" value="1"/>
</dbReference>
<comment type="caution">
    <text evidence="8">The sequence shown here is derived from an EMBL/GenBank/DDBJ whole genome shotgun (WGS) entry which is preliminary data.</text>
</comment>
<protein>
    <submittedName>
        <fullName evidence="8">Exodeoxyribonuclease III</fullName>
    </submittedName>
</protein>
<reference evidence="9" key="1">
    <citation type="journal article" date="2019" name="Int. J. Syst. Evol. Microbiol.">
        <title>The Global Catalogue of Microorganisms (GCM) 10K type strain sequencing project: providing services to taxonomists for standard genome sequencing and annotation.</title>
        <authorList>
            <consortium name="The Broad Institute Genomics Platform"/>
            <consortium name="The Broad Institute Genome Sequencing Center for Infectious Disease"/>
            <person name="Wu L."/>
            <person name="Ma J."/>
        </authorList>
    </citation>
    <scope>NUCLEOTIDE SEQUENCE [LARGE SCALE GENOMIC DNA]</scope>
    <source>
        <strain evidence="9">NBRC 112502</strain>
    </source>
</reference>
<name>A0ABQ6ABA9_9PROT</name>
<evidence type="ECO:0000256" key="2">
    <source>
        <dbReference type="ARBA" id="ARBA00001946"/>
    </source>
</evidence>
<dbReference type="EMBL" id="BSOS01000065">
    <property type="protein sequence ID" value="GLR67409.1"/>
    <property type="molecule type" value="Genomic_DNA"/>
</dbReference>
<evidence type="ECO:0000256" key="3">
    <source>
        <dbReference type="ARBA" id="ARBA00007092"/>
    </source>
</evidence>
<evidence type="ECO:0000313" key="9">
    <source>
        <dbReference type="Proteomes" id="UP001156641"/>
    </source>
</evidence>
<evidence type="ECO:0000259" key="7">
    <source>
        <dbReference type="Pfam" id="PF03372"/>
    </source>
</evidence>
<dbReference type="NCBIfam" id="TIGR00195">
    <property type="entry name" value="exoDNase_III"/>
    <property type="match status" value="1"/>
</dbReference>
<dbReference type="InterPro" id="IPR037493">
    <property type="entry name" value="ExoIII-like"/>
</dbReference>
<dbReference type="InterPro" id="IPR020848">
    <property type="entry name" value="AP_endonuclease_F1_CS"/>
</dbReference>
<dbReference type="InterPro" id="IPR020847">
    <property type="entry name" value="AP_endonuclease_F1_BS"/>
</dbReference>
<keyword evidence="9" id="KW-1185">Reference proteome</keyword>
<keyword evidence="6" id="KW-0460">Magnesium</keyword>
<comment type="cofactor">
    <cofactor evidence="2">
        <name>Mg(2+)</name>
        <dbReference type="ChEBI" id="CHEBI:18420"/>
    </cofactor>
</comment>
<evidence type="ECO:0000313" key="8">
    <source>
        <dbReference type="EMBL" id="GLR67409.1"/>
    </source>
</evidence>
<dbReference type="Proteomes" id="UP001156641">
    <property type="component" value="Unassembled WGS sequence"/>
</dbReference>
<dbReference type="PROSITE" id="PS00726">
    <property type="entry name" value="AP_NUCLEASE_F1_1"/>
    <property type="match status" value="1"/>
</dbReference>
<dbReference type="Gene3D" id="3.60.10.10">
    <property type="entry name" value="Endonuclease/exonuclease/phosphatase"/>
    <property type="match status" value="1"/>
</dbReference>
<dbReference type="PANTHER" id="PTHR43250:SF2">
    <property type="entry name" value="EXODEOXYRIBONUCLEASE III"/>
    <property type="match status" value="1"/>
</dbReference>
<accession>A0ABQ6ABA9</accession>
<dbReference type="InterPro" id="IPR004808">
    <property type="entry name" value="AP_endonuc_1"/>
</dbReference>
<keyword evidence="5" id="KW-0378">Hydrolase</keyword>
<evidence type="ECO:0000256" key="6">
    <source>
        <dbReference type="ARBA" id="ARBA00022842"/>
    </source>
</evidence>
<evidence type="ECO:0000256" key="1">
    <source>
        <dbReference type="ARBA" id="ARBA00001936"/>
    </source>
</evidence>
<dbReference type="InterPro" id="IPR036691">
    <property type="entry name" value="Endo/exonu/phosph_ase_sf"/>
</dbReference>
<dbReference type="PANTHER" id="PTHR43250">
    <property type="entry name" value="EXODEOXYRIBONUCLEASE III"/>
    <property type="match status" value="1"/>
</dbReference>
<evidence type="ECO:0000256" key="5">
    <source>
        <dbReference type="ARBA" id="ARBA00022801"/>
    </source>
</evidence>
<sequence length="260" mass="28967">MIKVTTWNVNSVRTRESHVADFLAREQPDLLLLQEIKCEEHQFPRMAFKNLGYDAVVVGQKSYNGVAVLHRAPVEVLHPKLPGMPESDTHARFIEVRAQGITVGNLYLPNGNSGGDEGYSYKLAWMAALRAHSESLMDADTDFILAGDYNVCPTDADFAPRALPAGDALLRPETRAAFNALIWTGLTDATRALYPSETLYTFWDYQAGAWDRNAGLRIDFQLLSPRLAERLTHVVIHKDERAKPQPSDHVPVTVKLAKTA</sequence>